<dbReference type="Pfam" id="PF03372">
    <property type="entry name" value="Exo_endo_phos"/>
    <property type="match status" value="1"/>
</dbReference>
<dbReference type="Proteomes" id="UP000655225">
    <property type="component" value="Unassembled WGS sequence"/>
</dbReference>
<dbReference type="OMA" id="QYNILAD"/>
<feature type="signal peptide" evidence="1">
    <location>
        <begin position="1"/>
        <end position="18"/>
    </location>
</feature>
<dbReference type="SUPFAM" id="SSF56219">
    <property type="entry name" value="DNase I-like"/>
    <property type="match status" value="1"/>
</dbReference>
<proteinExistence type="predicted"/>
<dbReference type="Gene3D" id="3.60.10.10">
    <property type="entry name" value="Endonuclease/exonuclease/phosphatase"/>
    <property type="match status" value="1"/>
</dbReference>
<dbReference type="EMBL" id="JABCRI010000024">
    <property type="protein sequence ID" value="KAF8377298.1"/>
    <property type="molecule type" value="Genomic_DNA"/>
</dbReference>
<evidence type="ECO:0000313" key="4">
    <source>
        <dbReference type="Proteomes" id="UP000655225"/>
    </source>
</evidence>
<keyword evidence="1" id="KW-0732">Signal</keyword>
<dbReference type="OrthoDB" id="428734at2759"/>
<evidence type="ECO:0000313" key="3">
    <source>
        <dbReference type="EMBL" id="KAF8377298.1"/>
    </source>
</evidence>
<accession>A0A834Y9R2</accession>
<dbReference type="InterPro" id="IPR036691">
    <property type="entry name" value="Endo/exonu/phosph_ase_sf"/>
</dbReference>
<keyword evidence="4" id="KW-1185">Reference proteome</keyword>
<dbReference type="PANTHER" id="PTHR12121">
    <property type="entry name" value="CARBON CATABOLITE REPRESSOR PROTEIN 4"/>
    <property type="match status" value="1"/>
</dbReference>
<reference evidence="3 4" key="1">
    <citation type="submission" date="2020-04" db="EMBL/GenBank/DDBJ databases">
        <title>Plant Genome Project.</title>
        <authorList>
            <person name="Zhang R.-G."/>
        </authorList>
    </citation>
    <scope>NUCLEOTIDE SEQUENCE [LARGE SCALE GENOMIC DNA]</scope>
    <source>
        <strain evidence="3">YNK0</strain>
        <tissue evidence="3">Leaf</tissue>
    </source>
</reference>
<comment type="caution">
    <text evidence="3">The sequence shown here is derived from an EMBL/GenBank/DDBJ whole genome shotgun (WGS) entry which is preliminary data.</text>
</comment>
<gene>
    <name evidence="3" type="ORF">HHK36_030673</name>
</gene>
<evidence type="ECO:0000256" key="1">
    <source>
        <dbReference type="SAM" id="SignalP"/>
    </source>
</evidence>
<dbReference type="AlphaFoldDB" id="A0A834Y9R2"/>
<feature type="domain" description="Endonuclease/exonuclease/phosphatase" evidence="2">
    <location>
        <begin position="213"/>
        <end position="422"/>
    </location>
</feature>
<dbReference type="GO" id="GO:0000175">
    <property type="term" value="F:3'-5'-RNA exonuclease activity"/>
    <property type="evidence" value="ECO:0007669"/>
    <property type="project" value="TreeGrafter"/>
</dbReference>
<organism evidence="3 4">
    <name type="scientific">Tetracentron sinense</name>
    <name type="common">Spur-leaf</name>
    <dbReference type="NCBI Taxonomy" id="13715"/>
    <lineage>
        <taxon>Eukaryota</taxon>
        <taxon>Viridiplantae</taxon>
        <taxon>Streptophyta</taxon>
        <taxon>Embryophyta</taxon>
        <taxon>Tracheophyta</taxon>
        <taxon>Spermatophyta</taxon>
        <taxon>Magnoliopsida</taxon>
        <taxon>Trochodendrales</taxon>
        <taxon>Trochodendraceae</taxon>
        <taxon>Tetracentron</taxon>
    </lineage>
</organism>
<dbReference type="InterPro" id="IPR050410">
    <property type="entry name" value="CCR4/nocturin_mRNA_transcr"/>
</dbReference>
<dbReference type="InterPro" id="IPR005135">
    <property type="entry name" value="Endo/exonuclease/phosphatase"/>
</dbReference>
<evidence type="ECO:0000259" key="2">
    <source>
        <dbReference type="Pfam" id="PF03372"/>
    </source>
</evidence>
<name>A0A834Y9R2_TETSI</name>
<dbReference type="PANTHER" id="PTHR12121:SF79">
    <property type="entry name" value="CARBON CATABOLITE REPRESSOR PROTEIN 4 HOMOLOG 1-LIKE ISOFORM X1"/>
    <property type="match status" value="1"/>
</dbReference>
<sequence length="427" mass="48623">MWWFVSSLLVHQLVLVHHNFHVSRYREQSCFVHRFEVATIQCMSCVTLKIPIKESYYCSTKCFLDTWKSHRMRHQVAESVSKTSNADDQASGILRSCGSWPCAGSWSAFGNGSLLDGTAMVVEREGKSWIMVGSSNTYFPSIDDYGFRLRLESAAIDCTKGSLLAPINIIVTDLVVVTPILRPRCMIQIGLPKEYRKFNFDARPSVAGSFSVLSYNVLSDIYANTGNHSYCPKWALTWEYRRQNLLYEITGYEADILCLQEVQNDHFENFFEPELVKRGYSVIYKKRNKEVFTISGGTIDGCATCFRHDRFKEIIKYELEFERNAASMVKTLQRRQNSNDDFRLMKDNVAIVVVLERKTSGAFSDALHSRICVANTHIHANKDLPDVKLWQVTTLINGLESIVQSDIPLLICGDLNSVPGRSVFSCY</sequence>
<feature type="chain" id="PRO_5032872934" description="Endonuclease/exonuclease/phosphatase domain-containing protein" evidence="1">
    <location>
        <begin position="19"/>
        <end position="427"/>
    </location>
</feature>
<protein>
    <recommendedName>
        <fullName evidence="2">Endonuclease/exonuclease/phosphatase domain-containing protein</fullName>
    </recommendedName>
</protein>